<dbReference type="RefSeq" id="WP_074755819.1">
    <property type="nucleotide sequence ID" value="NZ_FNCO01000013.1"/>
</dbReference>
<dbReference type="AlphaFoldDB" id="A0A1G8K849"/>
<dbReference type="OrthoDB" id="8607203at2"/>
<evidence type="ECO:0000313" key="2">
    <source>
        <dbReference type="Proteomes" id="UP000182894"/>
    </source>
</evidence>
<organism evidence="1 2">
    <name type="scientific">Pseudomonas abietaniphila</name>
    <dbReference type="NCBI Taxonomy" id="89065"/>
    <lineage>
        <taxon>Bacteria</taxon>
        <taxon>Pseudomonadati</taxon>
        <taxon>Pseudomonadota</taxon>
        <taxon>Gammaproteobacteria</taxon>
        <taxon>Pseudomonadales</taxon>
        <taxon>Pseudomonadaceae</taxon>
        <taxon>Pseudomonas</taxon>
    </lineage>
</organism>
<dbReference type="Proteomes" id="UP000182894">
    <property type="component" value="Unassembled WGS sequence"/>
</dbReference>
<name>A0A1G8K849_9PSED</name>
<gene>
    <name evidence="1" type="ORF">SAMN05216605_1138</name>
</gene>
<reference evidence="2" key="1">
    <citation type="submission" date="2016-10" db="EMBL/GenBank/DDBJ databases">
        <authorList>
            <person name="Varghese N."/>
            <person name="Submissions S."/>
        </authorList>
    </citation>
    <scope>NUCLEOTIDE SEQUENCE [LARGE SCALE GENOMIC DNA]</scope>
    <source>
        <strain evidence="2">ATCC 700689</strain>
    </source>
</reference>
<dbReference type="STRING" id="89065.SAMN05216605_1138"/>
<sequence length="112" mass="12539">MAVETFTWCERLGVTSSPEYRTRSSKFGNGYEQVVGDGPNNKVEVWPLTFVVREAVALDIKVFLDRHAGFKSFFWTPPLGELSFYRATAPSISPNGAGFYTLTTTFTQSFLP</sequence>
<protein>
    <submittedName>
        <fullName evidence="1">Phage-related protein</fullName>
    </submittedName>
</protein>
<dbReference type="Pfam" id="PF05939">
    <property type="entry name" value="Phage_min_tail"/>
    <property type="match status" value="1"/>
</dbReference>
<keyword evidence="2" id="KW-1185">Reference proteome</keyword>
<accession>A0A1G8K849</accession>
<dbReference type="InterPro" id="IPR010265">
    <property type="entry name" value="Phage_lambda_TipM"/>
</dbReference>
<evidence type="ECO:0000313" key="1">
    <source>
        <dbReference type="EMBL" id="SDI39635.1"/>
    </source>
</evidence>
<dbReference type="EMBL" id="FNCO01000013">
    <property type="protein sequence ID" value="SDI39635.1"/>
    <property type="molecule type" value="Genomic_DNA"/>
</dbReference>
<proteinExistence type="predicted"/>